<dbReference type="CDD" id="cd02208">
    <property type="entry name" value="cupin_RmlC-like"/>
    <property type="match status" value="1"/>
</dbReference>
<evidence type="ECO:0000313" key="6">
    <source>
        <dbReference type="Proteomes" id="UP001595807"/>
    </source>
</evidence>
<dbReference type="EMBL" id="JBHRZV010000045">
    <property type="protein sequence ID" value="MFC3928097.1"/>
    <property type="molecule type" value="Genomic_DNA"/>
</dbReference>
<reference evidence="6" key="1">
    <citation type="journal article" date="2019" name="Int. J. Syst. Evol. Microbiol.">
        <title>The Global Catalogue of Microorganisms (GCM) 10K type strain sequencing project: providing services to taxonomists for standard genome sequencing and annotation.</title>
        <authorList>
            <consortium name="The Broad Institute Genomics Platform"/>
            <consortium name="The Broad Institute Genome Sequencing Center for Infectious Disease"/>
            <person name="Wu L."/>
            <person name="Ma J."/>
        </authorList>
    </citation>
    <scope>NUCLEOTIDE SEQUENCE [LARGE SCALE GENOMIC DNA]</scope>
    <source>
        <strain evidence="6">CCUG 67170</strain>
    </source>
</reference>
<dbReference type="Gene3D" id="1.10.10.60">
    <property type="entry name" value="Homeodomain-like"/>
    <property type="match status" value="2"/>
</dbReference>
<dbReference type="InterPro" id="IPR020449">
    <property type="entry name" value="Tscrpt_reg_AraC-type_HTH"/>
</dbReference>
<sequence>MKSHLTDSEFQHHVSFDSQLFPFKFYQTYVQNGIPDVLFHWHPEMEINFVRKGRARYHIDYDFFESQAGDIILIRPNAMHSIHPIEQDEHLVDTFQFHLDLIGNAARDYISISYLQPLQNNNSKFITRIRKTDPGYQDLADCLNQIFQLTQEPGRHFELLLKAKLTEFLYLVYFHKLVKRKNTDDLYRKNEKIRDIIDHIQEHYAEDLTIESLAERMGYSKTHFMTVFKQHTGSTATEFIIQIRLQKASHELVQSMKPILEIATEVGFNNLSNFNRQFKLYYQMTPSQYRKTFRNSSKHQ</sequence>
<keyword evidence="3" id="KW-0804">Transcription</keyword>
<proteinExistence type="predicted"/>
<dbReference type="InterPro" id="IPR037923">
    <property type="entry name" value="HTH-like"/>
</dbReference>
<dbReference type="PROSITE" id="PS01124">
    <property type="entry name" value="HTH_ARAC_FAMILY_2"/>
    <property type="match status" value="1"/>
</dbReference>
<name>A0ABV8CVL5_9STRE</name>
<dbReference type="InterPro" id="IPR003313">
    <property type="entry name" value="AraC-bd"/>
</dbReference>
<evidence type="ECO:0000256" key="2">
    <source>
        <dbReference type="ARBA" id="ARBA00023125"/>
    </source>
</evidence>
<evidence type="ECO:0000256" key="3">
    <source>
        <dbReference type="ARBA" id="ARBA00023163"/>
    </source>
</evidence>
<dbReference type="PANTHER" id="PTHR43280">
    <property type="entry name" value="ARAC-FAMILY TRANSCRIPTIONAL REGULATOR"/>
    <property type="match status" value="1"/>
</dbReference>
<dbReference type="PRINTS" id="PR00032">
    <property type="entry name" value="HTHARAC"/>
</dbReference>
<keyword evidence="6" id="KW-1185">Reference proteome</keyword>
<keyword evidence="2" id="KW-0238">DNA-binding</keyword>
<dbReference type="Proteomes" id="UP001595807">
    <property type="component" value="Unassembled WGS sequence"/>
</dbReference>
<dbReference type="Gene3D" id="2.60.120.10">
    <property type="entry name" value="Jelly Rolls"/>
    <property type="match status" value="1"/>
</dbReference>
<dbReference type="InterPro" id="IPR009057">
    <property type="entry name" value="Homeodomain-like_sf"/>
</dbReference>
<dbReference type="SUPFAM" id="SSF51215">
    <property type="entry name" value="Regulatory protein AraC"/>
    <property type="match status" value="1"/>
</dbReference>
<dbReference type="Pfam" id="PF12833">
    <property type="entry name" value="HTH_18"/>
    <property type="match status" value="1"/>
</dbReference>
<dbReference type="RefSeq" id="WP_380426330.1">
    <property type="nucleotide sequence ID" value="NZ_JBHRZV010000045.1"/>
</dbReference>
<comment type="caution">
    <text evidence="5">The sequence shown here is derived from an EMBL/GenBank/DDBJ whole genome shotgun (WGS) entry which is preliminary data.</text>
</comment>
<evidence type="ECO:0000313" key="5">
    <source>
        <dbReference type="EMBL" id="MFC3928097.1"/>
    </source>
</evidence>
<gene>
    <name evidence="5" type="ORF">ACFORF_05875</name>
</gene>
<dbReference type="SUPFAM" id="SSF46689">
    <property type="entry name" value="Homeodomain-like"/>
    <property type="match status" value="2"/>
</dbReference>
<evidence type="ECO:0000256" key="1">
    <source>
        <dbReference type="ARBA" id="ARBA00023015"/>
    </source>
</evidence>
<feature type="domain" description="HTH araC/xylS-type" evidence="4">
    <location>
        <begin position="194"/>
        <end position="292"/>
    </location>
</feature>
<dbReference type="Pfam" id="PF02311">
    <property type="entry name" value="AraC_binding"/>
    <property type="match status" value="1"/>
</dbReference>
<organism evidence="5 6">
    <name type="scientific">Streptococcus caprae</name>
    <dbReference type="NCBI Taxonomy" id="1640501"/>
    <lineage>
        <taxon>Bacteria</taxon>
        <taxon>Bacillati</taxon>
        <taxon>Bacillota</taxon>
        <taxon>Bacilli</taxon>
        <taxon>Lactobacillales</taxon>
        <taxon>Streptococcaceae</taxon>
        <taxon>Streptococcus</taxon>
    </lineage>
</organism>
<dbReference type="InterPro" id="IPR014710">
    <property type="entry name" value="RmlC-like_jellyroll"/>
</dbReference>
<dbReference type="InterPro" id="IPR018060">
    <property type="entry name" value="HTH_AraC"/>
</dbReference>
<keyword evidence="1" id="KW-0805">Transcription regulation</keyword>
<dbReference type="InterPro" id="IPR018062">
    <property type="entry name" value="HTH_AraC-typ_CS"/>
</dbReference>
<dbReference type="PANTHER" id="PTHR43280:SF27">
    <property type="entry name" value="TRANSCRIPTIONAL REGULATOR MTLR"/>
    <property type="match status" value="1"/>
</dbReference>
<dbReference type="PROSITE" id="PS00041">
    <property type="entry name" value="HTH_ARAC_FAMILY_1"/>
    <property type="match status" value="1"/>
</dbReference>
<accession>A0ABV8CVL5</accession>
<protein>
    <submittedName>
        <fullName evidence="5">Helix-turn-helix domain-containing protein</fullName>
    </submittedName>
</protein>
<evidence type="ECO:0000259" key="4">
    <source>
        <dbReference type="PROSITE" id="PS01124"/>
    </source>
</evidence>
<dbReference type="SMART" id="SM00342">
    <property type="entry name" value="HTH_ARAC"/>
    <property type="match status" value="1"/>
</dbReference>